<accession>A0ACC2ILS9</accession>
<keyword evidence="2" id="KW-1185">Reference proteome</keyword>
<gene>
    <name evidence="1" type="ORF">ONZ43_g4503</name>
</gene>
<sequence>MIGKQDLATVWSWNAQVPEAVEASVGDRFAEMVRRQPDAPAVCAWDGDLTYQQLDTLSTRLASHIVSLGIGCGDLVPLCFEKSMWTVVAIFGVLKAGAGSVAIDCTYPEGRLRAIVQLAHGSSRRRLILSSTLNESLSRELAGSSNCAVVVPEAVVQQSIDDLSNWKPLAVRPNDILYVVFTSGSTGTPKGVVIQHVNLVSAVYHQALGIQLGPSFRVLDLASYAFDAIWFNILHTLICGGCVCVPSDSDRQNNNIGKAIEALRATCCVLTPSVARLLHPPDVPSLRTLIFAGEKLHSSDIVQWDKLDAIYNCYGVAECKAFGTTTWVVHPNSSTLASIGQIGELWIEGPLVGQGYLGDLDRTAAAFVQDPPWLLRGGPGQPGRRGRLYRTGDLVAYNPDGSLRYVGRKDEQVKIHGQRVEFGDIEAHIRQALITEGTLAIQVVVEIISPKGSSNPILAAFISLPGQDAITNIWAEVLNIPAEYISTDARFTQLGGDSITAMQVVSRGYTQGIELTVSNILRNHTIAKIAPYCHPLRNDLAADHQKSELEGQPWGLSPIQKLFFELHPVGLSHFNQSFLLRLRDVVPASAFYIAAQVLVSRHVMLRARFRRDDQDNWQQYIAENNANAFSFSTYSALPDTEMHRLLQARQQLLDITHGPVFAIDYFELDSSNIIVLFTAHHLVVDLVSWRIILHDMERLLRGAQTLPAVKSSFRQWTDIQKQLGEEQPSNTTDVDSLLPFELSNGFDFWGVAAHKNVVGSVCDYDMSLDPETTSLLLGDSNRCLRTEPVDIMVAVLIHSLYMLFPDRPAPAIFIEGHGREPPESSPIDLSETVGWFTALCPVQVAVQRDSSLFDVIKLVKDLRRSIAWKGLPYFANRWLGDVGQHTDQDTNAEFIFNYAGAYQQLEGAQSIFRRAEPVNIVEVSPNARRLALVEINGQVVENSLQFSISMHQDINKLDKLKEWAEGLNETFYSSTRFLVRTPFTATLSDFPLLQCSYTELDHLTTRLSRIGVGLDEVEHIFPCTPLQEGILLSIAKDSTTYHISQIWRCAHDSSAEGILPQTLELAWRTIIARHPIFSVIFVEAMGEHRFVQVQLRHAPVRIQHIAPRGGTDYPVAALKDMTRPPMFRAKEPPYNVTICQASGGEVAFRLDINHSLIDAVSFPILLTELAKAYSGVQPLNPPPPFDRVMGHIVRRPSKAKRVYWEQYLDGVTPCRIPTTPRSRSERETQPIALAPSITEKLFPFCQSRNLTRSTVIQVAWAMTLAYLTGNRDACFGYLASGRDVPVAGVEDVVAPLINLLISRIDLSKQASQVLTTTEQHLINHFEFQHISLAELQQQLPGLHGQQLFNTGMTVRQIVATTSGDGSSLKISSEVVEEDSDEFDVGVSVELDRSATSIRLGYRPDRISPSLAMEAVKTLELAITYLVSEQEADCPTGSLHDAFFYYQASMSEGQAEEIWRDRLRDLRAVQYPDLPSPAYCRRANHSKAEFHLHNLSITKQGVEATVLVWTAWALLLANYTNEDDVVFGTSIYSTCGKPTPGSIPSERFSALPVRITATEALCLGALLQEVTAVHEELEQFRHLCSNWIRRLGENGERACAFGTILQVILQPGDGQETKPTSYAKAADWYDGVPLCLVCCIQDADMSIDVCFNSSVLETTQVQRMIDQFEGVLRQLCHAGPDPDITVRNISTVSERDLVDIWSWNSTDVPKAVEACVHDLITETARRQPEALAIHAWDGDLTYQELDDLSTRLAYYLSSIVRVESGDLIPLCFEKSMWTSVAMLGVMKAGAASVTMDSTYPEVRLRTIIEQAHTYSKKPVILSSIVNKSLAYRLLENNIHRDVVASRTGYDQVVIPEVILRNQMHTLGRQLVVNVQPSHILYVVFTSGSTGTPKGAMITHRNFSSAIQHQRAAFGFRPDSRVFDFASYAYTAVWFNILHTLSCGGCLCVPSEQDRRNNLAGAINTLGANYCVLTPSVARLLNPTLVPNLRQLMFAGEKLHPSDHALWDTGETIMANCYGSAECTVAACLAPISIRPGATGTPNVDTRTPAIGKAYGTVTWVVLPNGSGLAGIGQLGELWIEGPLVGQGYLGSPELTDAAFIKNPPWLLQGGGPGYPGRCGRVYRTGDLVVYSPDGSLRYIGRKDDQAKIHGQRIELGDLEHHLRRHLTPRPDVRVVAEVARPAKSNAPLLVAFVTVSNAASDARVEDHRTLASFLAAFKEQLAADLPSHMVPAIYLPVDEIPATGTGKINRRRLRDMISGMTLEELAGLNLARACELHREPATEAEQWLRRSWASVLGIEVSTISARDNFLRIGGDSIAAMRLVAAAQDQSLSLSVADVFRHPCLEDLARILSPDINTTLDQVIAPFSLLGLGVAEDVLRAEVAARCQVETYQIIDVFPCTPLQEGLLALTMRRAGDYVARNVFQLPAQVDLNRFRLAWQQVSASHDILRTRIINLPSHGLVQVVCANPIDLTASGSGGLLDYLDEDRSRDITLGSALTYAALITESDTHYFVWTIHHALYDAWTISLLLRSIAQCYDGETHSPTIPFQAFVQYVSSLDHDANANYWKTQFEGCEAVPFPRLLDAAGPEIGDRSQTNQTLQHMITNLQWPSNGITPSNIIRAAWAIFQARYSNATDVVFGAVVAGRQAPIPGINRISGPTIATVPVRIQLDYGARIGDFLSQIQSQSIEMLPHEQFGLSRIARIENIAPQASTFQSVLVVQPKEEEEEEQGSGKHISLLNQVGGDLSIGFNQFSTYALTLLFQLDHRGLDVVLGADDKVVNIEAARRMMEQLETIIRQLCRASPDTTVHEITISPRDLADIWSWNAQVPEPVQAATTYQRTALHIQESSRVFDFASYAFDISGYNLLHTLIMGGCLCVPSNDDRSNNIGGAIRRLGATYANLTPTVARLICGHDIPSLRTVAFGGEKMTQADLRNWDLAQTTCLNLYGPAECTVIATVSHVTDSEKSSDPSIGKGHGVVTWVVLPDGTGLAGIGQVGELWLEGPLVGHGYLGDPQKTAAVFVQDPPWLLEGGPGYSGRRGRLYRTGDLVFYNPNGSIQYIGRNTDEQVKIHGQRVELGDIEYHLRLCLGSSHPNVDVVAEVITPAGSKSPLLAAFLTISPVEVAFP</sequence>
<proteinExistence type="predicted"/>
<evidence type="ECO:0000313" key="2">
    <source>
        <dbReference type="Proteomes" id="UP001153334"/>
    </source>
</evidence>
<evidence type="ECO:0000313" key="1">
    <source>
        <dbReference type="EMBL" id="KAJ8116150.1"/>
    </source>
</evidence>
<name>A0ACC2ILS9_9PEZI</name>
<comment type="caution">
    <text evidence="1">The sequence shown here is derived from an EMBL/GenBank/DDBJ whole genome shotgun (WGS) entry which is preliminary data.</text>
</comment>
<organism evidence="1 2">
    <name type="scientific">Nemania bipapillata</name>
    <dbReference type="NCBI Taxonomy" id="110536"/>
    <lineage>
        <taxon>Eukaryota</taxon>
        <taxon>Fungi</taxon>
        <taxon>Dikarya</taxon>
        <taxon>Ascomycota</taxon>
        <taxon>Pezizomycotina</taxon>
        <taxon>Sordariomycetes</taxon>
        <taxon>Xylariomycetidae</taxon>
        <taxon>Xylariales</taxon>
        <taxon>Xylariaceae</taxon>
        <taxon>Nemania</taxon>
    </lineage>
</organism>
<dbReference type="EMBL" id="JAPESX010001226">
    <property type="protein sequence ID" value="KAJ8116150.1"/>
    <property type="molecule type" value="Genomic_DNA"/>
</dbReference>
<protein>
    <submittedName>
        <fullName evidence="1">Uncharacterized protein</fullName>
    </submittedName>
</protein>
<reference evidence="1" key="1">
    <citation type="submission" date="2022-11" db="EMBL/GenBank/DDBJ databases">
        <title>Genome Sequence of Nemania bipapillata.</title>
        <authorList>
            <person name="Buettner E."/>
        </authorList>
    </citation>
    <scope>NUCLEOTIDE SEQUENCE</scope>
    <source>
        <strain evidence="1">CP14</strain>
    </source>
</reference>
<dbReference type="Proteomes" id="UP001153334">
    <property type="component" value="Unassembled WGS sequence"/>
</dbReference>